<feature type="signal peptide" evidence="1">
    <location>
        <begin position="1"/>
        <end position="17"/>
    </location>
</feature>
<sequence length="240" mass="27256">MKRFVFILLFFLNSVFAASFHFNEYKTPILSIDADDTATIVDSPEIVLGSSGVVLHKFNTQSTIIARVSVVSKSGGFAKVRFEVFDMLEQSALPLPGVAPKVGDTVVLNYLYNRSVIVVPNKEIYDEIVSAFPNMIFIHPDLVGAYLSYEYKPNPNRDDFRKMCSQSAAGLIFVAMDGRSVFADCQSFEILKEFETGEVEYYQLPFYTRVSGIDTVFWKLDSAHINNYDQHYDLLFDKER</sequence>
<evidence type="ECO:0000259" key="2">
    <source>
        <dbReference type="Pfam" id="PF15436"/>
    </source>
</evidence>
<comment type="caution">
    <text evidence="4">The sequence shown here is derived from an EMBL/GenBank/DDBJ whole genome shotgun (WGS) entry which is preliminary data.</text>
</comment>
<reference evidence="4 5" key="1">
    <citation type="submission" date="2015-08" db="EMBL/GenBank/DDBJ databases">
        <title>Comparative genomics of the Campylobacter concisus group.</title>
        <authorList>
            <person name="Yee E."/>
            <person name="Chapman M.H."/>
            <person name="Huynh S."/>
            <person name="Bono J.L."/>
            <person name="On S.L."/>
            <person name="St Leger J."/>
            <person name="Foster G."/>
            <person name="Parker C.T."/>
            <person name="Miller W.G."/>
        </authorList>
    </citation>
    <scope>NUCLEOTIDE SEQUENCE [LARGE SCALE GENOMIC DNA]</scope>
    <source>
        <strain evidence="4 5">RM9337</strain>
    </source>
</reference>
<name>A0AAW3ZWQ6_9BACT</name>
<evidence type="ECO:0000256" key="1">
    <source>
        <dbReference type="SAM" id="SignalP"/>
    </source>
</evidence>
<dbReference type="EMBL" id="JADBHS010000004">
    <property type="protein sequence ID" value="MBE2986080.1"/>
    <property type="molecule type" value="Genomic_DNA"/>
</dbReference>
<evidence type="ECO:0000313" key="6">
    <source>
        <dbReference type="Proteomes" id="UP001318760"/>
    </source>
</evidence>
<proteinExistence type="predicted"/>
<dbReference type="Proteomes" id="UP001318760">
    <property type="component" value="Unassembled WGS sequence"/>
</dbReference>
<evidence type="ECO:0000313" key="3">
    <source>
        <dbReference type="EMBL" id="MBE2986080.1"/>
    </source>
</evidence>
<gene>
    <name evidence="3" type="ORF">CCAL12919_02880</name>
    <name evidence="4" type="ORF">CCAL9337_02765</name>
</gene>
<dbReference type="Proteomes" id="UP000650616">
    <property type="component" value="Unassembled WGS sequence"/>
</dbReference>
<dbReference type="EMBL" id="LIWG01000002">
    <property type="protein sequence ID" value="MBE3607653.1"/>
    <property type="molecule type" value="Genomic_DNA"/>
</dbReference>
<dbReference type="InterPro" id="IPR029276">
    <property type="entry name" value="PgbA_N"/>
</dbReference>
<dbReference type="AlphaFoldDB" id="A0AAW3ZWQ6"/>
<dbReference type="RefSeq" id="WP_170015640.1">
    <property type="nucleotide sequence ID" value="NZ_CP012545.1"/>
</dbReference>
<evidence type="ECO:0000313" key="4">
    <source>
        <dbReference type="EMBL" id="MBE3607653.1"/>
    </source>
</evidence>
<protein>
    <submittedName>
        <fullName evidence="4">Plasminogen-binding N-terminal domain-containing protein</fullName>
    </submittedName>
</protein>
<keyword evidence="5" id="KW-1185">Reference proteome</keyword>
<dbReference type="Pfam" id="PF15436">
    <property type="entry name" value="PGBA_N"/>
    <property type="match status" value="1"/>
</dbReference>
<keyword evidence="1" id="KW-0732">Signal</keyword>
<feature type="domain" description="Plasminogen-binding protein PgbA N-terminal" evidence="2">
    <location>
        <begin position="25"/>
        <end position="235"/>
    </location>
</feature>
<organism evidence="4 5">
    <name type="scientific">Campylobacter californiensis</name>
    <dbReference type="NCBI Taxonomy" id="1032243"/>
    <lineage>
        <taxon>Bacteria</taxon>
        <taxon>Pseudomonadati</taxon>
        <taxon>Campylobacterota</taxon>
        <taxon>Epsilonproteobacteria</taxon>
        <taxon>Campylobacterales</taxon>
        <taxon>Campylobacteraceae</taxon>
        <taxon>Campylobacter</taxon>
    </lineage>
</organism>
<evidence type="ECO:0000313" key="5">
    <source>
        <dbReference type="Proteomes" id="UP000650616"/>
    </source>
</evidence>
<accession>A0AAW3ZWQ6</accession>
<reference evidence="3 6" key="2">
    <citation type="submission" date="2020-10" db="EMBL/GenBank/DDBJ databases">
        <title>Campylobacter californiensis sp. nov. isolated from cattle and feral swine in California.</title>
        <authorList>
            <person name="Miller W.G."/>
        </authorList>
    </citation>
    <scope>NUCLEOTIDE SEQUENCE [LARGE SCALE GENOMIC DNA]</scope>
    <source>
        <strain evidence="3 6">RM12919</strain>
    </source>
</reference>
<feature type="chain" id="PRO_5044718298" evidence="1">
    <location>
        <begin position="18"/>
        <end position="240"/>
    </location>
</feature>